<evidence type="ECO:0000313" key="2">
    <source>
        <dbReference type="EMBL" id="RDW56826.1"/>
    </source>
</evidence>
<dbReference type="Proteomes" id="UP000256328">
    <property type="component" value="Unassembled WGS sequence"/>
</dbReference>
<evidence type="ECO:0000313" key="3">
    <source>
        <dbReference type="Proteomes" id="UP000256328"/>
    </source>
</evidence>
<evidence type="ECO:0000256" key="1">
    <source>
        <dbReference type="SAM" id="Phobius"/>
    </source>
</evidence>
<organism evidence="2 3">
    <name type="scientific">Coleophoma crateriformis</name>
    <dbReference type="NCBI Taxonomy" id="565419"/>
    <lineage>
        <taxon>Eukaryota</taxon>
        <taxon>Fungi</taxon>
        <taxon>Dikarya</taxon>
        <taxon>Ascomycota</taxon>
        <taxon>Pezizomycotina</taxon>
        <taxon>Leotiomycetes</taxon>
        <taxon>Helotiales</taxon>
        <taxon>Dermateaceae</taxon>
        <taxon>Coleophoma</taxon>
    </lineage>
</organism>
<dbReference type="Pfam" id="PF14087">
    <property type="entry name" value="DUF4267"/>
    <property type="match status" value="1"/>
</dbReference>
<keyword evidence="1" id="KW-0812">Transmembrane</keyword>
<protein>
    <submittedName>
        <fullName evidence="2">Uncharacterized protein</fullName>
    </submittedName>
</protein>
<dbReference type="OrthoDB" id="2989864at2759"/>
<comment type="caution">
    <text evidence="2">The sequence shown here is derived from an EMBL/GenBank/DDBJ whole genome shotgun (WGS) entry which is preliminary data.</text>
</comment>
<feature type="transmembrane region" description="Helical" evidence="1">
    <location>
        <begin position="49"/>
        <end position="72"/>
    </location>
</feature>
<keyword evidence="3" id="KW-1185">Reference proteome</keyword>
<accession>A0A3D8Q4S1</accession>
<name>A0A3D8Q4S1_9HELO</name>
<dbReference type="EMBL" id="PDLN01000024">
    <property type="protein sequence ID" value="RDW56826.1"/>
    <property type="molecule type" value="Genomic_DNA"/>
</dbReference>
<dbReference type="InterPro" id="IPR025363">
    <property type="entry name" value="DUF4267"/>
</dbReference>
<reference evidence="2 3" key="1">
    <citation type="journal article" date="2018" name="IMA Fungus">
        <title>IMA Genome-F 9: Draft genome sequence of Annulohypoxylon stygium, Aspergillus mulundensis, Berkeleyomyces basicola (syn. Thielaviopsis basicola), Ceratocystis smalleyi, two Cercospora beticola strains, Coleophoma cylindrospora, Fusarium fracticaudum, Phialophora cf. hyalina, and Morchella septimelata.</title>
        <authorList>
            <person name="Wingfield B.D."/>
            <person name="Bills G.F."/>
            <person name="Dong Y."/>
            <person name="Huang W."/>
            <person name="Nel W.J."/>
            <person name="Swalarsk-Parry B.S."/>
            <person name="Vaghefi N."/>
            <person name="Wilken P.M."/>
            <person name="An Z."/>
            <person name="de Beer Z.W."/>
            <person name="De Vos L."/>
            <person name="Chen L."/>
            <person name="Duong T.A."/>
            <person name="Gao Y."/>
            <person name="Hammerbacher A."/>
            <person name="Kikkert J.R."/>
            <person name="Li Y."/>
            <person name="Li H."/>
            <person name="Li K."/>
            <person name="Li Q."/>
            <person name="Liu X."/>
            <person name="Ma X."/>
            <person name="Naidoo K."/>
            <person name="Pethybridge S.J."/>
            <person name="Sun J."/>
            <person name="Steenkamp E.T."/>
            <person name="van der Nest M.A."/>
            <person name="van Wyk S."/>
            <person name="Wingfield M.J."/>
            <person name="Xiong C."/>
            <person name="Yue Q."/>
            <person name="Zhang X."/>
        </authorList>
    </citation>
    <scope>NUCLEOTIDE SEQUENCE [LARGE SCALE GENOMIC DNA]</scope>
    <source>
        <strain evidence="2 3">BP5796</strain>
    </source>
</reference>
<proteinExistence type="predicted"/>
<keyword evidence="1" id="KW-1133">Transmembrane helix</keyword>
<sequence length="130" mass="13822">MSAFPSWRHLPPLLMATGQALGGLMSIWNPAEGIRAFGLPERIATAQPAHLGFMVYGARATIIGGAMWIFFLRGHLRSVDTLMALNAYGCAVDGYVSWLEGETGKAWLRGLLAVFVGGWGFLGLTAGGPS</sequence>
<dbReference type="AlphaFoldDB" id="A0A3D8Q4S1"/>
<feature type="transmembrane region" description="Helical" evidence="1">
    <location>
        <begin position="106"/>
        <end position="127"/>
    </location>
</feature>
<gene>
    <name evidence="2" type="ORF">BP5796_12893</name>
</gene>
<keyword evidence="1" id="KW-0472">Membrane</keyword>